<dbReference type="InterPro" id="IPR052155">
    <property type="entry name" value="Biofilm_reg_signaling"/>
</dbReference>
<dbReference type="CDD" id="cd00130">
    <property type="entry name" value="PAS"/>
    <property type="match status" value="1"/>
</dbReference>
<dbReference type="SMART" id="SM00086">
    <property type="entry name" value="PAC"/>
    <property type="match status" value="1"/>
</dbReference>
<dbReference type="RefSeq" id="WP_148579953.1">
    <property type="nucleotide sequence ID" value="NZ_SDKK01000014.1"/>
</dbReference>
<dbReference type="InterPro" id="IPR000014">
    <property type="entry name" value="PAS"/>
</dbReference>
<evidence type="ECO:0000259" key="2">
    <source>
        <dbReference type="PROSITE" id="PS50113"/>
    </source>
</evidence>
<reference evidence="5 6" key="1">
    <citation type="submission" date="2019-01" db="EMBL/GenBank/DDBJ databases">
        <title>Zoogloea oleivorans genome sequencing and assembly.</title>
        <authorList>
            <person name="Tancsics A."/>
            <person name="Farkas M."/>
            <person name="Kriszt B."/>
            <person name="Maroti G."/>
            <person name="Horvath B."/>
        </authorList>
    </citation>
    <scope>NUCLEOTIDE SEQUENCE [LARGE SCALE GENOMIC DNA]</scope>
    <source>
        <strain evidence="5 6">Buc</strain>
    </source>
</reference>
<dbReference type="CDD" id="cd01949">
    <property type="entry name" value="GGDEF"/>
    <property type="match status" value="1"/>
</dbReference>
<dbReference type="Pfam" id="PF00563">
    <property type="entry name" value="EAL"/>
    <property type="match status" value="1"/>
</dbReference>
<dbReference type="Gene3D" id="3.30.450.20">
    <property type="entry name" value="PAS domain"/>
    <property type="match status" value="1"/>
</dbReference>
<dbReference type="Gene3D" id="3.30.70.270">
    <property type="match status" value="1"/>
</dbReference>
<dbReference type="InterPro" id="IPR029787">
    <property type="entry name" value="Nucleotide_cyclase"/>
</dbReference>
<dbReference type="Proteomes" id="UP000389128">
    <property type="component" value="Unassembled WGS sequence"/>
</dbReference>
<dbReference type="CDD" id="cd01948">
    <property type="entry name" value="EAL"/>
    <property type="match status" value="1"/>
</dbReference>
<sequence length="637" mass="69684">MKLPHDQDEPVSPSARTAGRLRSALILLATSGVILATGAGLTLAEQSAGLQTYVALAGVGMALALFISLWEIARLRRITRAHALAMVGTNDGMWEWDPVSKELKVGKRLLNILGYADDFLGSTEQWIELVHPDDRAGYNEAVATHLKGLTPHFYHEYRVRAEDGAYRWLAARGVAQRDGRGVARLMAGSITDITERRADEARIRYLAHHDALTGLPNRAQLMEQVPRLIARAAGRGDMLGVLFVDLDRFKTINDAMGHSVGDLLLKGVAHRIAEALRPLDQVYRQGGDEFIAVLPEIAGAGDAGHVAERILEAITRPMHESGFELHTAATIGIALFPADGHDTETLLRNADTAMYAAKARGGASCHFFSEQMNERLQRRMGLEAALRNAIATGELELHYQPQVSVTDGRVVGAEALLRWRHDGRFIPPDHFIPVAEETGMIHAIGDWVLDTAIAQAARWRATYASPPRLAINLSPRQFWHSGLARGIIQRLQNHDLPPECIELEITESVLIQPEGPAIGELRVLRQHGLHLALDDFGTGYSSLSYLRNLPVNRLKIDKSFIFPLAGSSTDNPEDAAAIVRAIIAMAHSLSLSVVAEGVETAAHLHTLQNMGCDLYQGYLLSPALPAGQFADRFLEPN</sequence>
<dbReference type="InterPro" id="IPR000160">
    <property type="entry name" value="GGDEF_dom"/>
</dbReference>
<dbReference type="InterPro" id="IPR043128">
    <property type="entry name" value="Rev_trsase/Diguanyl_cyclase"/>
</dbReference>
<dbReference type="PANTHER" id="PTHR44757:SF2">
    <property type="entry name" value="BIOFILM ARCHITECTURE MAINTENANCE PROTEIN MBAA"/>
    <property type="match status" value="1"/>
</dbReference>
<dbReference type="PROSITE" id="PS50883">
    <property type="entry name" value="EAL"/>
    <property type="match status" value="1"/>
</dbReference>
<dbReference type="NCBIfam" id="TIGR00254">
    <property type="entry name" value="GGDEF"/>
    <property type="match status" value="1"/>
</dbReference>
<proteinExistence type="predicted"/>
<comment type="caution">
    <text evidence="5">The sequence shown here is derived from an EMBL/GenBank/DDBJ whole genome shotgun (WGS) entry which is preliminary data.</text>
</comment>
<protein>
    <submittedName>
        <fullName evidence="5">EAL domain-containing protein</fullName>
    </submittedName>
</protein>
<dbReference type="SMART" id="SM00267">
    <property type="entry name" value="GGDEF"/>
    <property type="match status" value="1"/>
</dbReference>
<dbReference type="InterPro" id="IPR001633">
    <property type="entry name" value="EAL_dom"/>
</dbReference>
<dbReference type="InterPro" id="IPR000700">
    <property type="entry name" value="PAS-assoc_C"/>
</dbReference>
<dbReference type="SUPFAM" id="SSF55785">
    <property type="entry name" value="PYP-like sensor domain (PAS domain)"/>
    <property type="match status" value="1"/>
</dbReference>
<keyword evidence="1" id="KW-0812">Transmembrane</keyword>
<evidence type="ECO:0000256" key="1">
    <source>
        <dbReference type="SAM" id="Phobius"/>
    </source>
</evidence>
<dbReference type="PANTHER" id="PTHR44757">
    <property type="entry name" value="DIGUANYLATE CYCLASE DGCP"/>
    <property type="match status" value="1"/>
</dbReference>
<dbReference type="InterPro" id="IPR013655">
    <property type="entry name" value="PAS_fold_3"/>
</dbReference>
<dbReference type="OrthoDB" id="9813903at2"/>
<keyword evidence="1" id="KW-0472">Membrane</keyword>
<dbReference type="NCBIfam" id="TIGR00229">
    <property type="entry name" value="sensory_box"/>
    <property type="match status" value="1"/>
</dbReference>
<dbReference type="InterPro" id="IPR035919">
    <property type="entry name" value="EAL_sf"/>
</dbReference>
<feature type="domain" description="EAL" evidence="3">
    <location>
        <begin position="379"/>
        <end position="637"/>
    </location>
</feature>
<dbReference type="SUPFAM" id="SSF55073">
    <property type="entry name" value="Nucleotide cyclase"/>
    <property type="match status" value="1"/>
</dbReference>
<dbReference type="InterPro" id="IPR001610">
    <property type="entry name" value="PAC"/>
</dbReference>
<evidence type="ECO:0000259" key="3">
    <source>
        <dbReference type="PROSITE" id="PS50883"/>
    </source>
</evidence>
<evidence type="ECO:0000313" key="6">
    <source>
        <dbReference type="Proteomes" id="UP000389128"/>
    </source>
</evidence>
<dbReference type="SUPFAM" id="SSF141868">
    <property type="entry name" value="EAL domain-like"/>
    <property type="match status" value="1"/>
</dbReference>
<dbReference type="PROSITE" id="PS50113">
    <property type="entry name" value="PAC"/>
    <property type="match status" value="1"/>
</dbReference>
<evidence type="ECO:0000259" key="4">
    <source>
        <dbReference type="PROSITE" id="PS50887"/>
    </source>
</evidence>
<keyword evidence="6" id="KW-1185">Reference proteome</keyword>
<dbReference type="SMART" id="SM00052">
    <property type="entry name" value="EAL"/>
    <property type="match status" value="1"/>
</dbReference>
<feature type="domain" description="GGDEF" evidence="4">
    <location>
        <begin position="237"/>
        <end position="370"/>
    </location>
</feature>
<gene>
    <name evidence="5" type="ORF">ETQ85_15360</name>
</gene>
<dbReference type="AlphaFoldDB" id="A0A6C2CNR5"/>
<keyword evidence="1" id="KW-1133">Transmembrane helix</keyword>
<dbReference type="Gene3D" id="3.20.20.450">
    <property type="entry name" value="EAL domain"/>
    <property type="match status" value="1"/>
</dbReference>
<dbReference type="Pfam" id="PF08447">
    <property type="entry name" value="PAS_3"/>
    <property type="match status" value="1"/>
</dbReference>
<feature type="transmembrane region" description="Helical" evidence="1">
    <location>
        <begin position="50"/>
        <end position="70"/>
    </location>
</feature>
<accession>A0A6C2CNR5</accession>
<dbReference type="InterPro" id="IPR035965">
    <property type="entry name" value="PAS-like_dom_sf"/>
</dbReference>
<dbReference type="PROSITE" id="PS50887">
    <property type="entry name" value="GGDEF"/>
    <property type="match status" value="1"/>
</dbReference>
<evidence type="ECO:0000313" key="5">
    <source>
        <dbReference type="EMBL" id="TYC55093.1"/>
    </source>
</evidence>
<organism evidence="5 6">
    <name type="scientific">Zoogloea oleivorans</name>
    <dbReference type="NCBI Taxonomy" id="1552750"/>
    <lineage>
        <taxon>Bacteria</taxon>
        <taxon>Pseudomonadati</taxon>
        <taxon>Pseudomonadota</taxon>
        <taxon>Betaproteobacteria</taxon>
        <taxon>Rhodocyclales</taxon>
        <taxon>Zoogloeaceae</taxon>
        <taxon>Zoogloea</taxon>
    </lineage>
</organism>
<name>A0A6C2CNR5_9RHOO</name>
<feature type="domain" description="PAC" evidence="2">
    <location>
        <begin position="153"/>
        <end position="205"/>
    </location>
</feature>
<dbReference type="Pfam" id="PF00990">
    <property type="entry name" value="GGDEF"/>
    <property type="match status" value="1"/>
</dbReference>
<feature type="transmembrane region" description="Helical" evidence="1">
    <location>
        <begin position="24"/>
        <end position="44"/>
    </location>
</feature>
<dbReference type="EMBL" id="SDKK01000014">
    <property type="protein sequence ID" value="TYC55093.1"/>
    <property type="molecule type" value="Genomic_DNA"/>
</dbReference>